<organism evidence="14 15">
    <name type="scientific">Cochleicola gelatinilyticus</name>
    <dbReference type="NCBI Taxonomy" id="1763537"/>
    <lineage>
        <taxon>Bacteria</taxon>
        <taxon>Pseudomonadati</taxon>
        <taxon>Bacteroidota</taxon>
        <taxon>Flavobacteriia</taxon>
        <taxon>Flavobacteriales</taxon>
        <taxon>Flavobacteriaceae</taxon>
        <taxon>Cochleicola</taxon>
    </lineage>
</organism>
<dbReference type="Gene3D" id="3.60.15.10">
    <property type="entry name" value="Ribonuclease Z/Hydroxyacylglutathione hydrolase-like"/>
    <property type="match status" value="1"/>
</dbReference>
<dbReference type="OrthoDB" id="9769598at2"/>
<dbReference type="GO" id="GO:0046677">
    <property type="term" value="P:response to antibiotic"/>
    <property type="evidence" value="ECO:0007669"/>
    <property type="project" value="UniProtKB-KW"/>
</dbReference>
<keyword evidence="12" id="KW-0046">Antibiotic resistance</keyword>
<evidence type="ECO:0000256" key="11">
    <source>
        <dbReference type="ARBA" id="ARBA00022833"/>
    </source>
</evidence>
<dbReference type="STRING" id="1763537.ULVI_07515"/>
<feature type="domain" description="Metallo-beta-lactamase" evidence="13">
    <location>
        <begin position="49"/>
        <end position="222"/>
    </location>
</feature>
<reference evidence="14 15" key="1">
    <citation type="submission" date="2016-02" db="EMBL/GenBank/DDBJ databases">
        <title>Ulvibacter sp. LPB0005, isolated from Thais luteostoma.</title>
        <authorList>
            <person name="Shin S.-K."/>
            <person name="Yi H."/>
        </authorList>
    </citation>
    <scope>NUCLEOTIDE SEQUENCE [LARGE SCALE GENOMIC DNA]</scope>
    <source>
        <strain evidence="14 15">LPB0005</strain>
    </source>
</reference>
<comment type="catalytic activity">
    <reaction evidence="1">
        <text>a beta-lactam + H2O = a substituted beta-amino acid</text>
        <dbReference type="Rhea" id="RHEA:20401"/>
        <dbReference type="ChEBI" id="CHEBI:15377"/>
        <dbReference type="ChEBI" id="CHEBI:35627"/>
        <dbReference type="ChEBI" id="CHEBI:140347"/>
        <dbReference type="EC" id="3.5.2.6"/>
    </reaction>
</comment>
<dbReference type="SUPFAM" id="SSF56281">
    <property type="entry name" value="Metallo-hydrolase/oxidoreductase"/>
    <property type="match status" value="1"/>
</dbReference>
<keyword evidence="7" id="KW-0479">Metal-binding</keyword>
<dbReference type="GO" id="GO:0008270">
    <property type="term" value="F:zinc ion binding"/>
    <property type="evidence" value="ECO:0007669"/>
    <property type="project" value="InterPro"/>
</dbReference>
<evidence type="ECO:0000259" key="13">
    <source>
        <dbReference type="SMART" id="SM00849"/>
    </source>
</evidence>
<sequence>MNHIYSLITFLIVVTCSTISSFSQPIPSEKNEFNLIPITETIFMYQDKGGNIGLSVGDDGVFMIDDQFSEGIPSVMEVIKSISSQPVEFLLNTHHHGDHTGGNTEMAKTGTTIFSQENVRKRLEASEKTASEGLPIVTFSEDITFHYNGDKIFIFHVHNAHTDGDAVVYFTKNNVIHTGDVFFNGKYPYIDTNNGGSVSGYIAALKKIAMVGNEDTKIIPGHGDPGTLADVQFSANMLETIKTRIAEAVEIGASEEEVLAMKDLTAEFDAKEYGNGFISTEKIIKVIYNEIAN</sequence>
<name>A0A167JDN2_9FLAO</name>
<evidence type="ECO:0000313" key="14">
    <source>
        <dbReference type="EMBL" id="OAB80569.1"/>
    </source>
</evidence>
<dbReference type="PANTHER" id="PTHR42951">
    <property type="entry name" value="METALLO-BETA-LACTAMASE DOMAIN-CONTAINING"/>
    <property type="match status" value="1"/>
</dbReference>
<evidence type="ECO:0000256" key="2">
    <source>
        <dbReference type="ARBA" id="ARBA00001947"/>
    </source>
</evidence>
<evidence type="ECO:0000256" key="12">
    <source>
        <dbReference type="ARBA" id="ARBA00023251"/>
    </source>
</evidence>
<keyword evidence="9" id="KW-0574">Periplasm</keyword>
<protein>
    <recommendedName>
        <fullName evidence="6">beta-lactamase</fullName>
        <ecNumber evidence="6">3.5.2.6</ecNumber>
    </recommendedName>
</protein>
<keyword evidence="8" id="KW-0732">Signal</keyword>
<evidence type="ECO:0000256" key="1">
    <source>
        <dbReference type="ARBA" id="ARBA00001526"/>
    </source>
</evidence>
<comment type="cofactor">
    <cofactor evidence="2">
        <name>Zn(2+)</name>
        <dbReference type="ChEBI" id="CHEBI:29105"/>
    </cofactor>
</comment>
<dbReference type="InterPro" id="IPR001018">
    <property type="entry name" value="Beta-lactamase_class-B_CS"/>
</dbReference>
<dbReference type="RefSeq" id="WP_068591265.1">
    <property type="nucleotide sequence ID" value="NZ_LRXL01000026.1"/>
</dbReference>
<accession>A0A167JDN2</accession>
<dbReference type="SMART" id="SM00849">
    <property type="entry name" value="Lactamase_B"/>
    <property type="match status" value="1"/>
</dbReference>
<dbReference type="InterPro" id="IPR036866">
    <property type="entry name" value="RibonucZ/Hydroxyglut_hydro"/>
</dbReference>
<keyword evidence="15" id="KW-1185">Reference proteome</keyword>
<dbReference type="EMBL" id="LRXL01000026">
    <property type="protein sequence ID" value="OAB80569.1"/>
    <property type="molecule type" value="Genomic_DNA"/>
</dbReference>
<dbReference type="GO" id="GO:0008800">
    <property type="term" value="F:beta-lactamase activity"/>
    <property type="evidence" value="ECO:0007669"/>
    <property type="project" value="UniProtKB-EC"/>
</dbReference>
<evidence type="ECO:0000256" key="3">
    <source>
        <dbReference type="ARBA" id="ARBA00004418"/>
    </source>
</evidence>
<dbReference type="Proteomes" id="UP000077013">
    <property type="component" value="Unassembled WGS sequence"/>
</dbReference>
<evidence type="ECO:0000256" key="9">
    <source>
        <dbReference type="ARBA" id="ARBA00022764"/>
    </source>
</evidence>
<keyword evidence="10" id="KW-0378">Hydrolase</keyword>
<evidence type="ECO:0000256" key="7">
    <source>
        <dbReference type="ARBA" id="ARBA00022723"/>
    </source>
</evidence>
<comment type="similarity">
    <text evidence="4">Belongs to the metallo-beta-lactamase superfamily. Class-B beta-lactamase family.</text>
</comment>
<dbReference type="EC" id="3.5.2.6" evidence="6"/>
<evidence type="ECO:0000256" key="10">
    <source>
        <dbReference type="ARBA" id="ARBA00022801"/>
    </source>
</evidence>
<proteinExistence type="inferred from homology"/>
<dbReference type="InterPro" id="IPR001279">
    <property type="entry name" value="Metallo-B-lactamas"/>
</dbReference>
<evidence type="ECO:0000256" key="8">
    <source>
        <dbReference type="ARBA" id="ARBA00022729"/>
    </source>
</evidence>
<dbReference type="InterPro" id="IPR050855">
    <property type="entry name" value="NDM-1-like"/>
</dbReference>
<dbReference type="PROSITE" id="PS00743">
    <property type="entry name" value="BETA_LACTAMASE_B_1"/>
    <property type="match status" value="1"/>
</dbReference>
<dbReference type="Pfam" id="PF00753">
    <property type="entry name" value="Lactamase_B"/>
    <property type="match status" value="1"/>
</dbReference>
<evidence type="ECO:0000256" key="5">
    <source>
        <dbReference type="ARBA" id="ARBA00011245"/>
    </source>
</evidence>
<evidence type="ECO:0000256" key="6">
    <source>
        <dbReference type="ARBA" id="ARBA00012865"/>
    </source>
</evidence>
<comment type="subunit">
    <text evidence="5">Monomer.</text>
</comment>
<dbReference type="PANTHER" id="PTHR42951:SF4">
    <property type="entry name" value="ACYL-COENZYME A THIOESTERASE MBLAC2"/>
    <property type="match status" value="1"/>
</dbReference>
<dbReference type="AlphaFoldDB" id="A0A167JDN2"/>
<evidence type="ECO:0000313" key="15">
    <source>
        <dbReference type="Proteomes" id="UP000077013"/>
    </source>
</evidence>
<comment type="subcellular location">
    <subcellularLocation>
        <location evidence="3">Periplasm</location>
    </subcellularLocation>
</comment>
<gene>
    <name evidence="14" type="ORF">ULVI_07515</name>
</gene>
<evidence type="ECO:0000256" key="4">
    <source>
        <dbReference type="ARBA" id="ARBA00005250"/>
    </source>
</evidence>
<dbReference type="GO" id="GO:0017001">
    <property type="term" value="P:antibiotic catabolic process"/>
    <property type="evidence" value="ECO:0007669"/>
    <property type="project" value="InterPro"/>
</dbReference>
<keyword evidence="11" id="KW-0862">Zinc</keyword>
<dbReference type="CDD" id="cd16282">
    <property type="entry name" value="metallo-hydrolase-like_MBL-fold"/>
    <property type="match status" value="1"/>
</dbReference>
<dbReference type="GO" id="GO:0042597">
    <property type="term" value="C:periplasmic space"/>
    <property type="evidence" value="ECO:0007669"/>
    <property type="project" value="UniProtKB-SubCell"/>
</dbReference>
<comment type="caution">
    <text evidence="14">The sequence shown here is derived from an EMBL/GenBank/DDBJ whole genome shotgun (WGS) entry which is preliminary data.</text>
</comment>